<evidence type="ECO:0000259" key="6">
    <source>
        <dbReference type="Pfam" id="PF06803"/>
    </source>
</evidence>
<evidence type="ECO:0000313" key="7">
    <source>
        <dbReference type="EMBL" id="PNF76658.1"/>
    </source>
</evidence>
<keyword evidence="3 5" id="KW-1133">Transmembrane helix</keyword>
<comment type="caution">
    <text evidence="7">The sequence shown here is derived from an EMBL/GenBank/DDBJ whole genome shotgun (WGS) entry which is preliminary data.</text>
</comment>
<dbReference type="InterPro" id="IPR010652">
    <property type="entry name" value="DUF1232"/>
</dbReference>
<dbReference type="AlphaFoldDB" id="A0A8E2QDR9"/>
<feature type="domain" description="DUF1232" evidence="6">
    <location>
        <begin position="34"/>
        <end position="69"/>
    </location>
</feature>
<name>A0A8E2QDR9_9GAMM</name>
<keyword evidence="8" id="KW-1185">Reference proteome</keyword>
<protein>
    <recommendedName>
        <fullName evidence="6">DUF1232 domain-containing protein</fullName>
    </recommendedName>
</protein>
<accession>A0A8E2QDR9</accession>
<organism evidence="7 8">
    <name type="scientific">Stutzerimonas degradans</name>
    <dbReference type="NCBI Taxonomy" id="2968968"/>
    <lineage>
        <taxon>Bacteria</taxon>
        <taxon>Pseudomonadati</taxon>
        <taxon>Pseudomonadota</taxon>
        <taxon>Gammaproteobacteria</taxon>
        <taxon>Pseudomonadales</taxon>
        <taxon>Pseudomonadaceae</taxon>
        <taxon>Stutzerimonas</taxon>
    </lineage>
</organism>
<dbReference type="RefSeq" id="WP_102828457.1">
    <property type="nucleotide sequence ID" value="NZ_CP065721.1"/>
</dbReference>
<comment type="subcellular location">
    <subcellularLocation>
        <location evidence="1">Endomembrane system</location>
        <topology evidence="1">Multi-pass membrane protein</topology>
    </subcellularLocation>
</comment>
<evidence type="ECO:0000256" key="2">
    <source>
        <dbReference type="ARBA" id="ARBA00022692"/>
    </source>
</evidence>
<dbReference type="Pfam" id="PF06803">
    <property type="entry name" value="DUF1232"/>
    <property type="match status" value="1"/>
</dbReference>
<evidence type="ECO:0000256" key="5">
    <source>
        <dbReference type="SAM" id="Phobius"/>
    </source>
</evidence>
<evidence type="ECO:0000256" key="3">
    <source>
        <dbReference type="ARBA" id="ARBA00022989"/>
    </source>
</evidence>
<dbReference type="EMBL" id="POUK01000003">
    <property type="protein sequence ID" value="PNF76658.1"/>
    <property type="molecule type" value="Genomic_DNA"/>
</dbReference>
<reference evidence="7 8" key="1">
    <citation type="submission" date="2018-01" db="EMBL/GenBank/DDBJ databases">
        <title>Denitrification phenotypes of diverse strains of Pseudomonas stutzeri.</title>
        <authorList>
            <person name="Milligan D.A."/>
            <person name="Bergaust L."/>
            <person name="Bakken L.R."/>
            <person name="Frostegard A."/>
        </authorList>
    </citation>
    <scope>NUCLEOTIDE SEQUENCE [LARGE SCALE GENOMIC DNA]</scope>
    <source>
        <strain evidence="7 8">DSM 50238</strain>
    </source>
</reference>
<keyword evidence="2 5" id="KW-0812">Transmembrane</keyword>
<gene>
    <name evidence="7" type="ORF">CXK95_09620</name>
</gene>
<proteinExistence type="predicted"/>
<evidence type="ECO:0000256" key="4">
    <source>
        <dbReference type="ARBA" id="ARBA00023136"/>
    </source>
</evidence>
<evidence type="ECO:0000313" key="8">
    <source>
        <dbReference type="Proteomes" id="UP000235881"/>
    </source>
</evidence>
<dbReference type="GO" id="GO:0012505">
    <property type="term" value="C:endomembrane system"/>
    <property type="evidence" value="ECO:0007669"/>
    <property type="project" value="UniProtKB-SubCell"/>
</dbReference>
<dbReference type="Proteomes" id="UP000235881">
    <property type="component" value="Unassembled WGS sequence"/>
</dbReference>
<feature type="transmembrane region" description="Helical" evidence="5">
    <location>
        <begin position="105"/>
        <end position="125"/>
    </location>
</feature>
<sequence length="132" mass="15098">MMLDDLRRWARLLKRQVMVLWFACRHPRTPWLPKLIALCVVAYALSPIDLIPDFIPVLGYLDDLLLLPLGIWLALRLMPTALLEECRQQALAWEAQQTPRPVNRVAAGVIVLIWLGLLAWLWHLYAASPAGL</sequence>
<evidence type="ECO:0000256" key="1">
    <source>
        <dbReference type="ARBA" id="ARBA00004127"/>
    </source>
</evidence>
<keyword evidence="4 5" id="KW-0472">Membrane</keyword>